<dbReference type="Proteomes" id="UP000319263">
    <property type="component" value="Chromosome"/>
</dbReference>
<sequence length="177" mass="19262">MRVRGRLASAGRIARGANRTGQSLQQPWLAQDQLAQRLAVSDLDWSAVDVDARFPAIWARRDNYLAQLSNLQRSIAHGDFSVGNLHTDEAGVIALDWATLGSSPVGFDLAHLALSTQAESLLPVYLDGLNGQFDADHVERGYRTAVCLVGASRAHWMATRSKALPPTYADFIAGHQL</sequence>
<evidence type="ECO:0000313" key="2">
    <source>
        <dbReference type="EMBL" id="QDP98073.1"/>
    </source>
</evidence>
<evidence type="ECO:0000313" key="3">
    <source>
        <dbReference type="Proteomes" id="UP000319263"/>
    </source>
</evidence>
<evidence type="ECO:0000259" key="1">
    <source>
        <dbReference type="Pfam" id="PF01636"/>
    </source>
</evidence>
<dbReference type="AlphaFoldDB" id="A0A516Q3S0"/>
<organism evidence="2 3">
    <name type="scientific">Microlunatus elymi</name>
    <dbReference type="NCBI Taxonomy" id="2596828"/>
    <lineage>
        <taxon>Bacteria</taxon>
        <taxon>Bacillati</taxon>
        <taxon>Actinomycetota</taxon>
        <taxon>Actinomycetes</taxon>
        <taxon>Propionibacteriales</taxon>
        <taxon>Propionibacteriaceae</taxon>
        <taxon>Microlunatus</taxon>
    </lineage>
</organism>
<dbReference type="EMBL" id="CP041692">
    <property type="protein sequence ID" value="QDP98073.1"/>
    <property type="molecule type" value="Genomic_DNA"/>
</dbReference>
<protein>
    <submittedName>
        <fullName evidence="2">Phosphotransferase</fullName>
    </submittedName>
</protein>
<dbReference type="KEGG" id="mik:FOE78_21150"/>
<feature type="domain" description="Aminoglycoside phosphotransferase" evidence="1">
    <location>
        <begin position="32"/>
        <end position="129"/>
    </location>
</feature>
<name>A0A516Q3S0_9ACTN</name>
<dbReference type="InterPro" id="IPR011009">
    <property type="entry name" value="Kinase-like_dom_sf"/>
</dbReference>
<dbReference type="SUPFAM" id="SSF56112">
    <property type="entry name" value="Protein kinase-like (PK-like)"/>
    <property type="match status" value="1"/>
</dbReference>
<dbReference type="Gene3D" id="3.90.1200.10">
    <property type="match status" value="1"/>
</dbReference>
<dbReference type="OrthoDB" id="3816435at2"/>
<keyword evidence="2" id="KW-0808">Transferase</keyword>
<accession>A0A516Q3S0</accession>
<dbReference type="Pfam" id="PF01636">
    <property type="entry name" value="APH"/>
    <property type="match status" value="1"/>
</dbReference>
<dbReference type="GO" id="GO:0016740">
    <property type="term" value="F:transferase activity"/>
    <property type="evidence" value="ECO:0007669"/>
    <property type="project" value="UniProtKB-KW"/>
</dbReference>
<gene>
    <name evidence="2" type="ORF">FOE78_21150</name>
</gene>
<keyword evidence="3" id="KW-1185">Reference proteome</keyword>
<reference evidence="2 3" key="1">
    <citation type="submission" date="2019-07" db="EMBL/GenBank/DDBJ databases">
        <title>Microlunatus dokdonensis sp. nov. isolated from the rhizospheric soil of the wild plant Elymus tsukushiensis.</title>
        <authorList>
            <person name="Ghim S.-Y."/>
            <person name="Hwang Y.-J."/>
            <person name="Son J.-S."/>
            <person name="Shin J.-H."/>
        </authorList>
    </citation>
    <scope>NUCLEOTIDE SEQUENCE [LARGE SCALE GENOMIC DNA]</scope>
    <source>
        <strain evidence="2 3">KUDC0627</strain>
    </source>
</reference>
<proteinExistence type="predicted"/>
<dbReference type="InterPro" id="IPR002575">
    <property type="entry name" value="Aminoglycoside_PTrfase"/>
</dbReference>